<dbReference type="EMBL" id="PUGF01000003">
    <property type="protein sequence ID" value="PRC94370.1"/>
    <property type="molecule type" value="Genomic_DNA"/>
</dbReference>
<keyword evidence="2" id="KW-1185">Reference proteome</keyword>
<reference evidence="1 2" key="1">
    <citation type="submission" date="2018-02" db="EMBL/GenBank/DDBJ databases">
        <title>Solimicrobium silvestre gen. nov., sp. nov., isolated from alpine forest soil.</title>
        <authorList>
            <person name="Margesin R."/>
            <person name="Albuquerque L."/>
            <person name="Zhang D.-C."/>
            <person name="Froufe H.J.C."/>
            <person name="Severino R."/>
            <person name="Roxo I."/>
            <person name="Egas C."/>
            <person name="Da Costa M.S."/>
        </authorList>
    </citation>
    <scope>NUCLEOTIDE SEQUENCE [LARGE SCALE GENOMIC DNA]</scope>
    <source>
        <strain evidence="1 2">S20-91</strain>
    </source>
</reference>
<dbReference type="RefSeq" id="WP_105530693.1">
    <property type="nucleotide sequence ID" value="NZ_PUGF01000003.1"/>
</dbReference>
<evidence type="ECO:0000313" key="2">
    <source>
        <dbReference type="Proteomes" id="UP000237839"/>
    </source>
</evidence>
<proteinExistence type="predicted"/>
<comment type="caution">
    <text evidence="1">The sequence shown here is derived from an EMBL/GenBank/DDBJ whole genome shotgun (WGS) entry which is preliminary data.</text>
</comment>
<dbReference type="Gene3D" id="1.10.260.40">
    <property type="entry name" value="lambda repressor-like DNA-binding domains"/>
    <property type="match status" value="1"/>
</dbReference>
<dbReference type="SUPFAM" id="SSF47413">
    <property type="entry name" value="lambda repressor-like DNA-binding domains"/>
    <property type="match status" value="1"/>
</dbReference>
<dbReference type="OrthoDB" id="9156632at2"/>
<dbReference type="Proteomes" id="UP000237839">
    <property type="component" value="Unassembled WGS sequence"/>
</dbReference>
<evidence type="ECO:0008006" key="3">
    <source>
        <dbReference type="Google" id="ProtNLM"/>
    </source>
</evidence>
<gene>
    <name evidence="1" type="ORF">S2091_0991</name>
</gene>
<dbReference type="AlphaFoldDB" id="A0A2S9H328"/>
<dbReference type="GO" id="GO:0003677">
    <property type="term" value="F:DNA binding"/>
    <property type="evidence" value="ECO:0007669"/>
    <property type="project" value="InterPro"/>
</dbReference>
<evidence type="ECO:0000313" key="1">
    <source>
        <dbReference type="EMBL" id="PRC94370.1"/>
    </source>
</evidence>
<sequence>MIINLESVADVGFAVRATRRSSGIRIDDMAGICKVSKQFVSDVEHGKETVQMGLTLKMLSDLGIRVFLDIPPSAEQMFTELKKSGGLKPAGFATTAKIKRSGGVDPLTPASRTRSR</sequence>
<dbReference type="InterPro" id="IPR010982">
    <property type="entry name" value="Lambda_DNA-bd_dom_sf"/>
</dbReference>
<name>A0A2S9H328_9BURK</name>
<protein>
    <recommendedName>
        <fullName evidence="3">Helix-turn-helix domain</fullName>
    </recommendedName>
</protein>
<accession>A0A2S9H328</accession>
<organism evidence="1 2">
    <name type="scientific">Solimicrobium silvestre</name>
    <dbReference type="NCBI Taxonomy" id="2099400"/>
    <lineage>
        <taxon>Bacteria</taxon>
        <taxon>Pseudomonadati</taxon>
        <taxon>Pseudomonadota</taxon>
        <taxon>Betaproteobacteria</taxon>
        <taxon>Burkholderiales</taxon>
        <taxon>Oxalobacteraceae</taxon>
        <taxon>Solimicrobium</taxon>
    </lineage>
</organism>